<accession>A0ACC3BBL1</accession>
<reference evidence="1 2" key="1">
    <citation type="journal article" date="2023" name="ACS Omega">
        <title>Identification of the Neoaspergillic Acid Biosynthesis Gene Cluster by Establishing an In Vitro CRISPR-Ribonucleoprotein Genetic System in Aspergillus melleus.</title>
        <authorList>
            <person name="Yuan B."/>
            <person name="Grau M.F."/>
            <person name="Murata R.M."/>
            <person name="Torok T."/>
            <person name="Venkateswaran K."/>
            <person name="Stajich J.E."/>
            <person name="Wang C.C.C."/>
        </authorList>
    </citation>
    <scope>NUCLEOTIDE SEQUENCE [LARGE SCALE GENOMIC DNA]</scope>
    <source>
        <strain evidence="1 2">IMV 1140</strain>
    </source>
</reference>
<keyword evidence="2" id="KW-1185">Reference proteome</keyword>
<protein>
    <submittedName>
        <fullName evidence="1">Uncharacterized protein</fullName>
    </submittedName>
</protein>
<evidence type="ECO:0000313" key="2">
    <source>
        <dbReference type="Proteomes" id="UP001177260"/>
    </source>
</evidence>
<sequence>MKRKAEDEPLGSDAHPAKQQVPERDTVPLPLIQENLSLLELETRGPKINLFSGPDARYRGQGAPWSPSAARNATRLPVNVPNIPLSISSLSSTRSPSPSPQKQRAFSKPNDSTYRTSTLFRASIFVDTEIPRTVRDLVSRVLDVSEPLSMGIMDLASKIQRESIELAALQAGKAEWVEIFHDAIKDLKSTDLLSVRNRDWRGDVTPDVHQPADTVLPVWGESAPPSSSGQHLGNTFSLKTPRPDVSVGIADASLESVLRPARGDNARFFLNDLQDTEALISDPGLTRLHLRFPFFVIETKSGAAGGNLYQAQNQAAVSGASAINILRGVAELHELEYPKRHGGKEVHSAVDLPLLAFSMTMEGPVCEIWAHFWDSNKKGYCMTNIGVWRTTSETGALEVVSRLSRILRWGSGGLKSAVAERLSNLYKIWS</sequence>
<dbReference type="EMBL" id="JAOPJF010000010">
    <property type="protein sequence ID" value="KAK1147847.1"/>
    <property type="molecule type" value="Genomic_DNA"/>
</dbReference>
<organism evidence="1 2">
    <name type="scientific">Aspergillus melleus</name>
    <dbReference type="NCBI Taxonomy" id="138277"/>
    <lineage>
        <taxon>Eukaryota</taxon>
        <taxon>Fungi</taxon>
        <taxon>Dikarya</taxon>
        <taxon>Ascomycota</taxon>
        <taxon>Pezizomycotina</taxon>
        <taxon>Eurotiomycetes</taxon>
        <taxon>Eurotiomycetidae</taxon>
        <taxon>Eurotiales</taxon>
        <taxon>Aspergillaceae</taxon>
        <taxon>Aspergillus</taxon>
        <taxon>Aspergillus subgen. Circumdati</taxon>
    </lineage>
</organism>
<gene>
    <name evidence="1" type="ORF">N8T08_000360</name>
</gene>
<proteinExistence type="predicted"/>
<comment type="caution">
    <text evidence="1">The sequence shown here is derived from an EMBL/GenBank/DDBJ whole genome shotgun (WGS) entry which is preliminary data.</text>
</comment>
<dbReference type="Proteomes" id="UP001177260">
    <property type="component" value="Unassembled WGS sequence"/>
</dbReference>
<name>A0ACC3BBL1_9EURO</name>
<evidence type="ECO:0000313" key="1">
    <source>
        <dbReference type="EMBL" id="KAK1147847.1"/>
    </source>
</evidence>